<evidence type="ECO:0000313" key="11">
    <source>
        <dbReference type="EMBL" id="OGL73137.1"/>
    </source>
</evidence>
<dbReference type="STRING" id="1802391.A3D72_01800"/>
<dbReference type="GO" id="GO:0000400">
    <property type="term" value="F:four-way junction DNA binding"/>
    <property type="evidence" value="ECO:0007669"/>
    <property type="project" value="UniProtKB-UniRule"/>
</dbReference>
<feature type="domain" description="AAA+ ATPase" evidence="10">
    <location>
        <begin position="52"/>
        <end position="183"/>
    </location>
</feature>
<dbReference type="GO" id="GO:0006310">
    <property type="term" value="P:DNA recombination"/>
    <property type="evidence" value="ECO:0007669"/>
    <property type="project" value="UniProtKB-UniRule"/>
</dbReference>
<evidence type="ECO:0000256" key="5">
    <source>
        <dbReference type="ARBA" id="ARBA00022840"/>
    </source>
</evidence>
<dbReference type="Pfam" id="PF17864">
    <property type="entry name" value="AAA_lid_4"/>
    <property type="match status" value="1"/>
</dbReference>
<dbReference type="InterPro" id="IPR003593">
    <property type="entry name" value="AAA+_ATPase"/>
</dbReference>
<gene>
    <name evidence="9" type="primary">ruvB</name>
    <name evidence="11" type="ORF">A3D72_01800</name>
</gene>
<feature type="binding site" evidence="9">
    <location>
        <position position="67"/>
    </location>
    <ligand>
        <name>Mg(2+)</name>
        <dbReference type="ChEBI" id="CHEBI:18420"/>
    </ligand>
</feature>
<feature type="region of interest" description="Head domain (RuvB-H)" evidence="9">
    <location>
        <begin position="256"/>
        <end position="338"/>
    </location>
</feature>
<organism evidence="11 12">
    <name type="scientific">Candidatus Uhrbacteria bacterium RIFCSPHIGHO2_02_FULL_57_19</name>
    <dbReference type="NCBI Taxonomy" id="1802391"/>
    <lineage>
        <taxon>Bacteria</taxon>
        <taxon>Candidatus Uhriibacteriota</taxon>
    </lineage>
</organism>
<feature type="binding site" evidence="9">
    <location>
        <position position="21"/>
    </location>
    <ligand>
        <name>ATP</name>
        <dbReference type="ChEBI" id="CHEBI:30616"/>
    </ligand>
</feature>
<dbReference type="Gene3D" id="1.10.10.10">
    <property type="entry name" value="Winged helix-like DNA-binding domain superfamily/Winged helix DNA-binding domain"/>
    <property type="match status" value="1"/>
</dbReference>
<dbReference type="GO" id="GO:0009378">
    <property type="term" value="F:four-way junction helicase activity"/>
    <property type="evidence" value="ECO:0007669"/>
    <property type="project" value="InterPro"/>
</dbReference>
<keyword evidence="1 9" id="KW-0963">Cytoplasm</keyword>
<comment type="similarity">
    <text evidence="9">Belongs to the RuvB family.</text>
</comment>
<dbReference type="InterPro" id="IPR036390">
    <property type="entry name" value="WH_DNA-bd_sf"/>
</dbReference>
<dbReference type="Proteomes" id="UP000176303">
    <property type="component" value="Unassembled WGS sequence"/>
</dbReference>
<dbReference type="InterPro" id="IPR027417">
    <property type="entry name" value="P-loop_NTPase"/>
</dbReference>
<feature type="binding site" evidence="9">
    <location>
        <position position="67"/>
    </location>
    <ligand>
        <name>ATP</name>
        <dbReference type="ChEBI" id="CHEBI:30616"/>
    </ligand>
</feature>
<dbReference type="Pfam" id="PF05491">
    <property type="entry name" value="WHD_RuvB"/>
    <property type="match status" value="1"/>
</dbReference>
<evidence type="ECO:0000313" key="12">
    <source>
        <dbReference type="Proteomes" id="UP000176303"/>
    </source>
</evidence>
<evidence type="ECO:0000256" key="1">
    <source>
        <dbReference type="ARBA" id="ARBA00022490"/>
    </source>
</evidence>
<dbReference type="SMART" id="SM00382">
    <property type="entry name" value="AAA"/>
    <property type="match status" value="1"/>
</dbReference>
<comment type="caution">
    <text evidence="9">Lacks conserved residue(s) required for the propagation of feature annotation.</text>
</comment>
<dbReference type="SUPFAM" id="SSF46785">
    <property type="entry name" value="Winged helix' DNA-binding domain"/>
    <property type="match status" value="1"/>
</dbReference>
<dbReference type="GO" id="GO:0006281">
    <property type="term" value="P:DNA repair"/>
    <property type="evidence" value="ECO:0007669"/>
    <property type="project" value="UniProtKB-UniRule"/>
</dbReference>
<evidence type="ECO:0000259" key="10">
    <source>
        <dbReference type="SMART" id="SM00382"/>
    </source>
</evidence>
<comment type="domain">
    <text evidence="9">Has 3 domains, the large (RuvB-L) and small ATPase (RuvB-S) domains and the C-terminal head (RuvB-H) domain. The head domain binds DNA, while the ATPase domains jointly bind ATP, ADP or are empty depending on the state of the subunit in the translocation cycle. During a single DNA translocation step the structure of each domain remains the same, but their relative positions change.</text>
</comment>
<dbReference type="InterPro" id="IPR041445">
    <property type="entry name" value="AAA_lid_4"/>
</dbReference>
<dbReference type="NCBIfam" id="TIGR00635">
    <property type="entry name" value="ruvB"/>
    <property type="match status" value="1"/>
</dbReference>
<feature type="region of interest" description="Small ATPAse domain (RuvB-S)" evidence="9">
    <location>
        <begin position="183"/>
        <end position="253"/>
    </location>
</feature>
<dbReference type="PANTHER" id="PTHR42848:SF1">
    <property type="entry name" value="HOLLIDAY JUNCTION BRANCH MIGRATION COMPLEX SUBUNIT RUVB"/>
    <property type="match status" value="1"/>
</dbReference>
<dbReference type="EMBL" id="MGDZ01000042">
    <property type="protein sequence ID" value="OGL73137.1"/>
    <property type="molecule type" value="Genomic_DNA"/>
</dbReference>
<dbReference type="InterPro" id="IPR008823">
    <property type="entry name" value="RuvB_wg_C"/>
</dbReference>
<dbReference type="Gene3D" id="1.10.8.60">
    <property type="match status" value="1"/>
</dbReference>
<dbReference type="NCBIfam" id="NF000868">
    <property type="entry name" value="PRK00080.1"/>
    <property type="match status" value="1"/>
</dbReference>
<keyword evidence="3 9" id="KW-0227">DNA damage</keyword>
<dbReference type="InterPro" id="IPR004605">
    <property type="entry name" value="DNA_helicase_Holl-junc_RuvB"/>
</dbReference>
<feature type="region of interest" description="Large ATPase domain (RuvB-L)" evidence="9">
    <location>
        <begin position="2"/>
        <end position="182"/>
    </location>
</feature>
<keyword evidence="2 9" id="KW-0547">Nucleotide-binding</keyword>
<evidence type="ECO:0000256" key="6">
    <source>
        <dbReference type="ARBA" id="ARBA00023125"/>
    </source>
</evidence>
<dbReference type="GO" id="GO:0005524">
    <property type="term" value="F:ATP binding"/>
    <property type="evidence" value="ECO:0007669"/>
    <property type="project" value="UniProtKB-UniRule"/>
</dbReference>
<feature type="binding site" evidence="9">
    <location>
        <position position="68"/>
    </location>
    <ligand>
        <name>ATP</name>
        <dbReference type="ChEBI" id="CHEBI:30616"/>
    </ligand>
</feature>
<evidence type="ECO:0000256" key="7">
    <source>
        <dbReference type="ARBA" id="ARBA00023172"/>
    </source>
</evidence>
<feature type="binding site" evidence="9">
    <location>
        <position position="182"/>
    </location>
    <ligand>
        <name>ATP</name>
        <dbReference type="ChEBI" id="CHEBI:30616"/>
    </ligand>
</feature>
<dbReference type="PANTHER" id="PTHR42848">
    <property type="match status" value="1"/>
</dbReference>
<feature type="binding site" evidence="9">
    <location>
        <position position="316"/>
    </location>
    <ligand>
        <name>DNA</name>
        <dbReference type="ChEBI" id="CHEBI:16991"/>
    </ligand>
</feature>
<feature type="binding site" evidence="9">
    <location>
        <position position="311"/>
    </location>
    <ligand>
        <name>DNA</name>
        <dbReference type="ChEBI" id="CHEBI:16991"/>
    </ligand>
</feature>
<comment type="catalytic activity">
    <reaction evidence="9">
        <text>ATP + H2O = ADP + phosphate + H(+)</text>
        <dbReference type="Rhea" id="RHEA:13065"/>
        <dbReference type="ChEBI" id="CHEBI:15377"/>
        <dbReference type="ChEBI" id="CHEBI:15378"/>
        <dbReference type="ChEBI" id="CHEBI:30616"/>
        <dbReference type="ChEBI" id="CHEBI:43474"/>
        <dbReference type="ChEBI" id="CHEBI:456216"/>
    </reaction>
</comment>
<dbReference type="InterPro" id="IPR008824">
    <property type="entry name" value="RuvB-like_N"/>
</dbReference>
<dbReference type="EC" id="3.6.4.-" evidence="9"/>
<comment type="subcellular location">
    <subcellularLocation>
        <location evidence="9">Cytoplasm</location>
    </subcellularLocation>
</comment>
<feature type="binding site" evidence="9">
    <location>
        <position position="219"/>
    </location>
    <ligand>
        <name>ATP</name>
        <dbReference type="ChEBI" id="CHEBI:30616"/>
    </ligand>
</feature>
<sequence length="338" mass="37437">MNERVITPETKPEETSFDISLRPKSLAEFVGQEKIKENLRIFMAAAKKRKEPIEHVLLYGNPGLGKTTLANVIAHEMGANIKVTSGPALERVGDLAAILSSLERGDILFVDELHRMNKTIEEVLYPAMEDYALDIVIGKGPTARTLRLGLQRFTLIGATTKMSLLSAPLRDRFGATLHLNFYEEADIRKILERSAKLLGVKTDQDSVVEIAARSRRTPRVANRLLKRVRDYVEVMHAGVITAPLAVEALTTLEVDTVGLDEIDRRILKTIIEKFNGGPVGLGAIAAATSEEVDTIENIYEPYLLQLGLLNRTTRGRVATVQAYAHLGFEPPKHLQTLI</sequence>
<accession>A0A1F7U631</accession>
<dbReference type="GO" id="GO:0016887">
    <property type="term" value="F:ATP hydrolysis activity"/>
    <property type="evidence" value="ECO:0007669"/>
    <property type="project" value="RHEA"/>
</dbReference>
<name>A0A1F7U631_9BACT</name>
<keyword evidence="8 9" id="KW-0234">DNA repair</keyword>
<reference evidence="11 12" key="1">
    <citation type="journal article" date="2016" name="Nat. Commun.">
        <title>Thousands of microbial genomes shed light on interconnected biogeochemical processes in an aquifer system.</title>
        <authorList>
            <person name="Anantharaman K."/>
            <person name="Brown C.T."/>
            <person name="Hug L.A."/>
            <person name="Sharon I."/>
            <person name="Castelle C.J."/>
            <person name="Probst A.J."/>
            <person name="Thomas B.C."/>
            <person name="Singh A."/>
            <person name="Wilkins M.J."/>
            <person name="Karaoz U."/>
            <person name="Brodie E.L."/>
            <person name="Williams K.H."/>
            <person name="Hubbard S.S."/>
            <person name="Banfield J.F."/>
        </authorList>
    </citation>
    <scope>NUCLEOTIDE SEQUENCE [LARGE SCALE GENOMIC DNA]</scope>
</reference>
<dbReference type="GO" id="GO:0005737">
    <property type="term" value="C:cytoplasm"/>
    <property type="evidence" value="ECO:0007669"/>
    <property type="project" value="UniProtKB-SubCell"/>
</dbReference>
<keyword evidence="7 9" id="KW-0233">DNA recombination</keyword>
<feature type="binding site" evidence="9">
    <location>
        <position position="172"/>
    </location>
    <ligand>
        <name>ATP</name>
        <dbReference type="ChEBI" id="CHEBI:30616"/>
    </ligand>
</feature>
<dbReference type="GO" id="GO:0048476">
    <property type="term" value="C:Holliday junction resolvase complex"/>
    <property type="evidence" value="ECO:0007669"/>
    <property type="project" value="UniProtKB-UniRule"/>
</dbReference>
<dbReference type="Pfam" id="PF05496">
    <property type="entry name" value="RuvB_N"/>
    <property type="match status" value="1"/>
</dbReference>
<keyword evidence="5 9" id="KW-0067">ATP-binding</keyword>
<feature type="binding site" evidence="9">
    <location>
        <position position="63"/>
    </location>
    <ligand>
        <name>ATP</name>
        <dbReference type="ChEBI" id="CHEBI:30616"/>
    </ligand>
</feature>
<evidence type="ECO:0000256" key="2">
    <source>
        <dbReference type="ARBA" id="ARBA00022741"/>
    </source>
</evidence>
<keyword evidence="11" id="KW-0347">Helicase</keyword>
<feature type="binding site" evidence="9">
    <location>
        <position position="22"/>
    </location>
    <ligand>
        <name>ATP</name>
        <dbReference type="ChEBI" id="CHEBI:30616"/>
    </ligand>
</feature>
<evidence type="ECO:0000256" key="8">
    <source>
        <dbReference type="ARBA" id="ARBA00023204"/>
    </source>
</evidence>
<evidence type="ECO:0000256" key="4">
    <source>
        <dbReference type="ARBA" id="ARBA00022801"/>
    </source>
</evidence>
<keyword evidence="6 9" id="KW-0238">DNA-binding</keyword>
<dbReference type="SUPFAM" id="SSF52540">
    <property type="entry name" value="P-loop containing nucleoside triphosphate hydrolases"/>
    <property type="match status" value="1"/>
</dbReference>
<comment type="caution">
    <text evidence="11">The sequence shown here is derived from an EMBL/GenBank/DDBJ whole genome shotgun (WGS) entry which is preliminary data.</text>
</comment>
<dbReference type="CDD" id="cd00009">
    <property type="entry name" value="AAA"/>
    <property type="match status" value="1"/>
</dbReference>
<evidence type="ECO:0000256" key="9">
    <source>
        <dbReference type="HAMAP-Rule" id="MF_00016"/>
    </source>
</evidence>
<comment type="subunit">
    <text evidence="9">Homohexamer. Forms an RuvA(8)-RuvB(12)-Holliday junction (HJ) complex. HJ DNA is sandwiched between 2 RuvA tetramers; dsDNA enters through RuvA and exits via RuvB. An RuvB hexamer assembles on each DNA strand where it exits the tetramer. Each RuvB hexamer is contacted by two RuvA subunits (via domain III) on 2 adjacent RuvB subunits; this complex drives branch migration. In the full resolvosome a probable DNA-RuvA(4)-RuvB(12)-RuvC(2) complex forms which resolves the HJ.</text>
</comment>
<dbReference type="HAMAP" id="MF_00016">
    <property type="entry name" value="DNA_HJ_migration_RuvB"/>
    <property type="match status" value="1"/>
</dbReference>
<comment type="function">
    <text evidence="9">The RuvA-RuvB-RuvC complex processes Holliday junction (HJ) DNA during genetic recombination and DNA repair, while the RuvA-RuvB complex plays an important role in the rescue of blocked DNA replication forks via replication fork reversal (RFR). RuvA specifically binds to HJ cruciform DNA, conferring on it an open structure. The RuvB hexamer acts as an ATP-dependent pump, pulling dsDNA into and through the RuvAB complex. RuvB forms 2 homohexamers on either side of HJ DNA bound by 1 or 2 RuvA tetramers; 4 subunits per hexamer contact DNA at a time. Coordinated motions by a converter formed by DNA-disengaged RuvB subunits stimulates ATP hydrolysis and nucleotide exchange. Immobilization of the converter enables RuvB to convert the ATP-contained energy into a lever motion, pulling 2 nucleotides of DNA out of the RuvA tetramer per ATP hydrolyzed, thus driving DNA branch migration. The RuvB motors rotate together with the DNA substrate, which together with the progressing nucleotide cycle form the mechanistic basis for DNA recombination by continuous HJ branch migration. Branch migration allows RuvC to scan DNA until it finds its consensus sequence, where it cleaves and resolves cruciform DNA.</text>
</comment>
<dbReference type="AlphaFoldDB" id="A0A1F7U631"/>
<evidence type="ECO:0000256" key="3">
    <source>
        <dbReference type="ARBA" id="ARBA00022763"/>
    </source>
</evidence>
<keyword evidence="4 9" id="KW-0378">Hydrolase</keyword>
<proteinExistence type="inferred from homology"/>
<dbReference type="Gene3D" id="3.40.50.300">
    <property type="entry name" value="P-loop containing nucleotide triphosphate hydrolases"/>
    <property type="match status" value="1"/>
</dbReference>
<feature type="binding site" evidence="9">
    <location>
        <begin position="129"/>
        <end position="131"/>
    </location>
    <ligand>
        <name>ATP</name>
        <dbReference type="ChEBI" id="CHEBI:30616"/>
    </ligand>
</feature>
<dbReference type="InterPro" id="IPR036388">
    <property type="entry name" value="WH-like_DNA-bd_sf"/>
</dbReference>
<feature type="binding site" evidence="9">
    <location>
        <position position="66"/>
    </location>
    <ligand>
        <name>ATP</name>
        <dbReference type="ChEBI" id="CHEBI:30616"/>
    </ligand>
</feature>
<protein>
    <recommendedName>
        <fullName evidence="9">Holliday junction branch migration complex subunit RuvB</fullName>
        <ecNumber evidence="9">3.6.4.-</ecNumber>
    </recommendedName>
</protein>